<comment type="caution">
    <text evidence="3">The sequence shown here is derived from an EMBL/GenBank/DDBJ whole genome shotgun (WGS) entry which is preliminary data.</text>
</comment>
<dbReference type="Pfam" id="PF12225">
    <property type="entry name" value="DUF5981"/>
    <property type="match status" value="1"/>
</dbReference>
<evidence type="ECO:0000313" key="4">
    <source>
        <dbReference type="Proteomes" id="UP000031433"/>
    </source>
</evidence>
<proteinExistence type="predicted"/>
<dbReference type="InterPro" id="IPR022026">
    <property type="entry name" value="DUF5981"/>
</dbReference>
<organism evidence="3 4">
    <name type="scientific">Geobacter soli</name>
    <dbReference type="NCBI Taxonomy" id="1510391"/>
    <lineage>
        <taxon>Bacteria</taxon>
        <taxon>Pseudomonadati</taxon>
        <taxon>Thermodesulfobacteriota</taxon>
        <taxon>Desulfuromonadia</taxon>
        <taxon>Geobacterales</taxon>
        <taxon>Geobacteraceae</taxon>
        <taxon>Geobacter</taxon>
    </lineage>
</organism>
<keyword evidence="4" id="KW-1185">Reference proteome</keyword>
<dbReference type="EMBL" id="JXBL01000001">
    <property type="protein sequence ID" value="KIE43031.1"/>
    <property type="molecule type" value="Genomic_DNA"/>
</dbReference>
<reference evidence="3 4" key="1">
    <citation type="submission" date="2015-01" db="EMBL/GenBank/DDBJ databases">
        <title>Genome sequence of the anaerobic bacterium Geobacter soli GSS01, a dissimilatory Fe(III) reducer from soil.</title>
        <authorList>
            <person name="Yang G."/>
            <person name="Zhou S."/>
        </authorList>
    </citation>
    <scope>NUCLEOTIDE SEQUENCE [LARGE SCALE GENOMIC DNA]</scope>
    <source>
        <strain evidence="3 4">GSS01</strain>
    </source>
</reference>
<evidence type="ECO:0000256" key="1">
    <source>
        <dbReference type="SAM" id="MobiDB-lite"/>
    </source>
</evidence>
<feature type="region of interest" description="Disordered" evidence="1">
    <location>
        <begin position="190"/>
        <end position="215"/>
    </location>
</feature>
<evidence type="ECO:0000313" key="3">
    <source>
        <dbReference type="EMBL" id="KIE43031.1"/>
    </source>
</evidence>
<accession>A0A0C1QY49</accession>
<dbReference type="PANTHER" id="PTHR38755:SF1">
    <property type="entry name" value="METHYLENE-TETRAHYDROFOLATE REDUCTASE C-TERMINAL DOMAIN-CONTAINING PROTEIN"/>
    <property type="match status" value="1"/>
</dbReference>
<evidence type="ECO:0000259" key="2">
    <source>
        <dbReference type="Pfam" id="PF12225"/>
    </source>
</evidence>
<feature type="domain" description="Methylene-tetrahydrofolate reductase C-terminal-like" evidence="2">
    <location>
        <begin position="110"/>
        <end position="202"/>
    </location>
</feature>
<gene>
    <name evidence="3" type="ORF">SE37_10495</name>
</gene>
<dbReference type="PANTHER" id="PTHR38755">
    <property type="entry name" value="5,10-METHYLENETETRAHYDROFOLATE REDUCTASE"/>
    <property type="match status" value="1"/>
</dbReference>
<dbReference type="RefSeq" id="WP_039646132.1">
    <property type="nucleotide sequence ID" value="NZ_JXBL01000001.1"/>
</dbReference>
<name>A0A0C1QY49_9BACT</name>
<dbReference type="AlphaFoldDB" id="A0A0C1QY49"/>
<sequence>MIVSRQKPFTDILAALDGVSRVFVIGCAKCATVCKAGGEEQVWQMQERLTEAGREVTGSIVIDEACHLLRVQRDLRAKGEMVRSAEALLVLACGAGVQSVSAGTDKRTVAGLDTLFLGNIRRFGQFEQRCSLCGACRLNETAGICPVTLCPKGILNGPCGGMDEGRCEVNPNAECAWHQIFTRLQGQAEAGPLADTTPPADFSASRRPADLKLDT</sequence>
<dbReference type="Proteomes" id="UP000031433">
    <property type="component" value="Unassembled WGS sequence"/>
</dbReference>
<protein>
    <submittedName>
        <fullName evidence="3">5,10-methylenetetrahydrofolate reductase</fullName>
    </submittedName>
</protein>